<evidence type="ECO:0000313" key="3">
    <source>
        <dbReference type="Proteomes" id="UP001287286"/>
    </source>
</evidence>
<feature type="region of interest" description="Disordered" evidence="1">
    <location>
        <begin position="1"/>
        <end position="88"/>
    </location>
</feature>
<comment type="caution">
    <text evidence="2">The sequence shown here is derived from an EMBL/GenBank/DDBJ whole genome shotgun (WGS) entry which is preliminary data.</text>
</comment>
<evidence type="ECO:0000256" key="1">
    <source>
        <dbReference type="SAM" id="MobiDB-lite"/>
    </source>
</evidence>
<proteinExistence type="predicted"/>
<organism evidence="2 3">
    <name type="scientific">Purpureocillium lilacinum</name>
    <name type="common">Paecilomyces lilacinus</name>
    <dbReference type="NCBI Taxonomy" id="33203"/>
    <lineage>
        <taxon>Eukaryota</taxon>
        <taxon>Fungi</taxon>
        <taxon>Dikarya</taxon>
        <taxon>Ascomycota</taxon>
        <taxon>Pezizomycotina</taxon>
        <taxon>Sordariomycetes</taxon>
        <taxon>Hypocreomycetidae</taxon>
        <taxon>Hypocreales</taxon>
        <taxon>Ophiocordycipitaceae</taxon>
        <taxon>Purpureocillium</taxon>
    </lineage>
</organism>
<keyword evidence="3" id="KW-1185">Reference proteome</keyword>
<name>A0ABR0BN88_PURLI</name>
<dbReference type="EMBL" id="JAWRVI010000050">
    <property type="protein sequence ID" value="KAK4084791.1"/>
    <property type="molecule type" value="Genomic_DNA"/>
</dbReference>
<dbReference type="Proteomes" id="UP001287286">
    <property type="component" value="Unassembled WGS sequence"/>
</dbReference>
<feature type="compositionally biased region" description="Basic and acidic residues" evidence="1">
    <location>
        <begin position="28"/>
        <end position="77"/>
    </location>
</feature>
<evidence type="ECO:0000313" key="2">
    <source>
        <dbReference type="EMBL" id="KAK4084791.1"/>
    </source>
</evidence>
<gene>
    <name evidence="2" type="ORF">Purlil1_10197</name>
</gene>
<protein>
    <submittedName>
        <fullName evidence="2">Uncharacterized protein</fullName>
    </submittedName>
</protein>
<sequence>MGNHRAMQAAILPTWRSKGPPEASAARPEPDTRRTGEARAGHRVLQADRPWDERAGEVGSGRRPERAVAPVDDRQTDRQTGSMVAARPWSTTIVRGSSPGSYIRAMAQCDLMHAPSSSNKRARTIG</sequence>
<accession>A0ABR0BN88</accession>
<reference evidence="2 3" key="1">
    <citation type="journal article" date="2024" name="Microbiol. Resour. Announc.">
        <title>Genome annotations for the ascomycete fungi Trichoderma harzianum, Trichoderma aggressivum, and Purpureocillium lilacinum.</title>
        <authorList>
            <person name="Beijen E.P.W."/>
            <person name="Ohm R.A."/>
        </authorList>
    </citation>
    <scope>NUCLEOTIDE SEQUENCE [LARGE SCALE GENOMIC DNA]</scope>
    <source>
        <strain evidence="2 3">CBS 150709</strain>
    </source>
</reference>